<protein>
    <submittedName>
        <fullName evidence="14">PR domain zinc finger protein 14</fullName>
    </submittedName>
</protein>
<keyword evidence="9" id="KW-0539">Nucleus</keyword>
<evidence type="ECO:0000259" key="13">
    <source>
        <dbReference type="PROSITE" id="PS50280"/>
    </source>
</evidence>
<name>A0A0C2N2Y3_THEKT</name>
<evidence type="ECO:0000259" key="12">
    <source>
        <dbReference type="PROSITE" id="PS50157"/>
    </source>
</evidence>
<dbReference type="GO" id="GO:0005634">
    <property type="term" value="C:nucleus"/>
    <property type="evidence" value="ECO:0007669"/>
    <property type="project" value="UniProtKB-SubCell"/>
</dbReference>
<dbReference type="PROSITE" id="PS50157">
    <property type="entry name" value="ZINC_FINGER_C2H2_2"/>
    <property type="match status" value="5"/>
</dbReference>
<evidence type="ECO:0000256" key="1">
    <source>
        <dbReference type="ARBA" id="ARBA00004123"/>
    </source>
</evidence>
<dbReference type="SUPFAM" id="SSF57667">
    <property type="entry name" value="beta-beta-alpha zinc fingers"/>
    <property type="match status" value="3"/>
</dbReference>
<dbReference type="InterPro" id="IPR036236">
    <property type="entry name" value="Znf_C2H2_sf"/>
</dbReference>
<keyword evidence="7" id="KW-0238">DNA-binding</keyword>
<gene>
    <name evidence="14" type="ORF">RF11_13359</name>
</gene>
<feature type="domain" description="SET" evidence="13">
    <location>
        <begin position="81"/>
        <end position="211"/>
    </location>
</feature>
<dbReference type="InterPro" id="IPR050331">
    <property type="entry name" value="Zinc_finger"/>
</dbReference>
<dbReference type="FunFam" id="3.30.160.60:FF:000072">
    <property type="entry name" value="zinc finger protein 143 isoform X1"/>
    <property type="match status" value="1"/>
</dbReference>
<evidence type="ECO:0000313" key="14">
    <source>
        <dbReference type="EMBL" id="KII68237.1"/>
    </source>
</evidence>
<keyword evidence="3" id="KW-0677">Repeat</keyword>
<feature type="domain" description="C2H2-type" evidence="12">
    <location>
        <begin position="305"/>
        <end position="333"/>
    </location>
</feature>
<dbReference type="AlphaFoldDB" id="A0A0C2N2Y3"/>
<dbReference type="GO" id="GO:0006357">
    <property type="term" value="P:regulation of transcription by RNA polymerase II"/>
    <property type="evidence" value="ECO:0007669"/>
    <property type="project" value="TreeGrafter"/>
</dbReference>
<comment type="subcellular location">
    <subcellularLocation>
        <location evidence="1">Nucleus</location>
    </subcellularLocation>
</comment>
<evidence type="ECO:0000256" key="3">
    <source>
        <dbReference type="ARBA" id="ARBA00022737"/>
    </source>
</evidence>
<evidence type="ECO:0000256" key="10">
    <source>
        <dbReference type="PROSITE-ProRule" id="PRU00042"/>
    </source>
</evidence>
<keyword evidence="15" id="KW-1185">Reference proteome</keyword>
<evidence type="ECO:0000256" key="9">
    <source>
        <dbReference type="ARBA" id="ARBA00023242"/>
    </source>
</evidence>
<feature type="compositionally biased region" description="Polar residues" evidence="11">
    <location>
        <begin position="249"/>
        <end position="260"/>
    </location>
</feature>
<evidence type="ECO:0000256" key="4">
    <source>
        <dbReference type="ARBA" id="ARBA00022771"/>
    </source>
</evidence>
<accession>A0A0C2N2Y3</accession>
<keyword evidence="2" id="KW-0479">Metal-binding</keyword>
<evidence type="ECO:0000256" key="11">
    <source>
        <dbReference type="SAM" id="MobiDB-lite"/>
    </source>
</evidence>
<dbReference type="SMART" id="SM00355">
    <property type="entry name" value="ZnF_C2H2"/>
    <property type="match status" value="5"/>
</dbReference>
<comment type="caution">
    <text evidence="14">The sequence shown here is derived from an EMBL/GenBank/DDBJ whole genome shotgun (WGS) entry which is preliminary data.</text>
</comment>
<dbReference type="PANTHER" id="PTHR16515:SF19">
    <property type="entry name" value="PR DOMAIN ZINC FINGER PROTEIN 14"/>
    <property type="match status" value="1"/>
</dbReference>
<keyword evidence="8" id="KW-0804">Transcription</keyword>
<dbReference type="GO" id="GO:0008270">
    <property type="term" value="F:zinc ion binding"/>
    <property type="evidence" value="ECO:0007669"/>
    <property type="project" value="UniProtKB-KW"/>
</dbReference>
<feature type="region of interest" description="Disordered" evidence="11">
    <location>
        <begin position="239"/>
        <end position="260"/>
    </location>
</feature>
<keyword evidence="5" id="KW-0862">Zinc</keyword>
<dbReference type="PROSITE" id="PS00028">
    <property type="entry name" value="ZINC_FINGER_C2H2_1"/>
    <property type="match status" value="4"/>
</dbReference>
<keyword evidence="6" id="KW-0805">Transcription regulation</keyword>
<evidence type="ECO:0000313" key="15">
    <source>
        <dbReference type="Proteomes" id="UP000031668"/>
    </source>
</evidence>
<dbReference type="PANTHER" id="PTHR16515">
    <property type="entry name" value="PR DOMAIN ZINC FINGER PROTEIN"/>
    <property type="match status" value="1"/>
</dbReference>
<feature type="domain" description="C2H2-type" evidence="12">
    <location>
        <begin position="272"/>
        <end position="301"/>
    </location>
</feature>
<keyword evidence="4 10" id="KW-0863">Zinc-finger</keyword>
<evidence type="ECO:0000256" key="7">
    <source>
        <dbReference type="ARBA" id="ARBA00023125"/>
    </source>
</evidence>
<dbReference type="InterPro" id="IPR046341">
    <property type="entry name" value="SET_dom_sf"/>
</dbReference>
<dbReference type="Pfam" id="PF13913">
    <property type="entry name" value="zf-C2HC_2"/>
    <property type="match status" value="1"/>
</dbReference>
<dbReference type="FunFam" id="3.30.160.60:FF:000450">
    <property type="entry name" value="PR domain zinc finger protein 14"/>
    <property type="match status" value="1"/>
</dbReference>
<dbReference type="Pfam" id="PF21549">
    <property type="entry name" value="PRDM2_PR"/>
    <property type="match status" value="1"/>
</dbReference>
<reference evidence="14 15" key="1">
    <citation type="journal article" date="2014" name="Genome Biol. Evol.">
        <title>The genome of the myxosporean Thelohanellus kitauei shows adaptations to nutrient acquisition within its fish host.</title>
        <authorList>
            <person name="Yang Y."/>
            <person name="Xiong J."/>
            <person name="Zhou Z."/>
            <person name="Huo F."/>
            <person name="Miao W."/>
            <person name="Ran C."/>
            <person name="Liu Y."/>
            <person name="Zhang J."/>
            <person name="Feng J."/>
            <person name="Wang M."/>
            <person name="Wang M."/>
            <person name="Wang L."/>
            <person name="Yao B."/>
        </authorList>
    </citation>
    <scope>NUCLEOTIDE SEQUENCE [LARGE SCALE GENOMIC DNA]</scope>
    <source>
        <strain evidence="14">Wuqing</strain>
    </source>
</reference>
<feature type="domain" description="C2H2-type" evidence="12">
    <location>
        <begin position="334"/>
        <end position="361"/>
    </location>
</feature>
<dbReference type="GO" id="GO:0000977">
    <property type="term" value="F:RNA polymerase II transcription regulatory region sequence-specific DNA binding"/>
    <property type="evidence" value="ECO:0007669"/>
    <property type="project" value="TreeGrafter"/>
</dbReference>
<dbReference type="InterPro" id="IPR013087">
    <property type="entry name" value="Znf_C2H2_type"/>
</dbReference>
<feature type="domain" description="C2H2-type" evidence="12">
    <location>
        <begin position="390"/>
        <end position="418"/>
    </location>
</feature>
<evidence type="ECO:0000256" key="5">
    <source>
        <dbReference type="ARBA" id="ARBA00022833"/>
    </source>
</evidence>
<proteinExistence type="predicted"/>
<dbReference type="Gene3D" id="3.30.160.60">
    <property type="entry name" value="Classic Zinc Finger"/>
    <property type="match status" value="5"/>
</dbReference>
<dbReference type="OrthoDB" id="3565419at2759"/>
<dbReference type="SUPFAM" id="SSF82199">
    <property type="entry name" value="SET domain"/>
    <property type="match status" value="1"/>
</dbReference>
<dbReference type="Gene3D" id="2.170.270.10">
    <property type="entry name" value="SET domain"/>
    <property type="match status" value="1"/>
</dbReference>
<dbReference type="Proteomes" id="UP000031668">
    <property type="component" value="Unassembled WGS sequence"/>
</dbReference>
<sequence>MNSLIIRQESFRGMKRDENRIPADLTLSYLFGHLKIGRDTVPITQNPLTKYRPWISSIKTSYNKGDPNGHQISFVGLEENEETELSKIKEIHQDVACFELINVGKLNHLSVTARKNYKKGDYIGQFTGTFLTAEEIMNRKINNSSLEIIVNGNIFGVIDGSNDRKNWVKYISKARNPMEQNVEAIFDGSGSFIYSATRDIFSGEEFLMWLSGRDWFDYLCTPGDMSKFSNTYPFNSDPKLMSEPRTIEESTPLSKDTSDGTFTMNGVNSNSYACAKCGRTFSSQNYLNRHMQYTSCVDDCPSRTFACTQCSRKFQREERLKVHVKQVHEGHRPYRCQSCNKTFSQSSSLTKHMRTHTGERPYKCKFCSKGFSASSILTTHIRQHTGEKPFRCPFCPKDFHSHAAHHSHMKRVHKVEPGALRAQRTSAS</sequence>
<evidence type="ECO:0000256" key="2">
    <source>
        <dbReference type="ARBA" id="ARBA00022723"/>
    </source>
</evidence>
<organism evidence="14 15">
    <name type="scientific">Thelohanellus kitauei</name>
    <name type="common">Myxosporean</name>
    <dbReference type="NCBI Taxonomy" id="669202"/>
    <lineage>
        <taxon>Eukaryota</taxon>
        <taxon>Metazoa</taxon>
        <taxon>Cnidaria</taxon>
        <taxon>Myxozoa</taxon>
        <taxon>Myxosporea</taxon>
        <taxon>Bivalvulida</taxon>
        <taxon>Platysporina</taxon>
        <taxon>Myxobolidae</taxon>
        <taxon>Thelohanellus</taxon>
    </lineage>
</organism>
<dbReference type="PROSITE" id="PS50280">
    <property type="entry name" value="SET"/>
    <property type="match status" value="1"/>
</dbReference>
<dbReference type="EMBL" id="JWZT01002881">
    <property type="protein sequence ID" value="KII68237.1"/>
    <property type="molecule type" value="Genomic_DNA"/>
</dbReference>
<dbReference type="Pfam" id="PF00096">
    <property type="entry name" value="zf-C2H2"/>
    <property type="match status" value="2"/>
</dbReference>
<evidence type="ECO:0000256" key="6">
    <source>
        <dbReference type="ARBA" id="ARBA00023015"/>
    </source>
</evidence>
<evidence type="ECO:0000256" key="8">
    <source>
        <dbReference type="ARBA" id="ARBA00023163"/>
    </source>
</evidence>
<feature type="domain" description="C2H2-type" evidence="12">
    <location>
        <begin position="362"/>
        <end position="389"/>
    </location>
</feature>
<dbReference type="InterPro" id="IPR001214">
    <property type="entry name" value="SET_dom"/>
</dbReference>